<dbReference type="InterPro" id="IPR029415">
    <property type="entry name" value="Lines_C"/>
</dbReference>
<dbReference type="PANTHER" id="PTHR16057:SF1">
    <property type="entry name" value="PROTEIN LINES HOMOLOG 1"/>
    <property type="match status" value="1"/>
</dbReference>
<dbReference type="InterPro" id="IPR032794">
    <property type="entry name" value="LINES_N"/>
</dbReference>
<evidence type="ECO:0008006" key="5">
    <source>
        <dbReference type="Google" id="ProtNLM"/>
    </source>
</evidence>
<dbReference type="EMBL" id="CP136898">
    <property type="protein sequence ID" value="WOL19564.1"/>
    <property type="molecule type" value="Genomic_DNA"/>
</dbReference>
<sequence>MVGVPRLCNLIAGSLRIYLEPRPFLLTKESEKDLLLSLSLVDKKIKEWMDESEHAGDLERTADSHFHDTCSMHVEQHFEDENNCFMDITSVMVTFLGLESGFVRHMVGKIFLDLLNLLAQFRSKWFKFLHLLWISLRLAMSSISPSELPSSPIGSINIPDESWMHDFVKAKFPGIEDSILNISTFVTLLHSRAIKINLHMVTGLFQTFRNILKSIKHQNSDLEGAYVYLAMSSLLKVPWSWLNEIRVNQINVGKNITLGRKNCSARSTDMLAGIILQLICSLVEEKEPVVVEGVSYDSHVVYNKFTELVLKLLAGFFKHRGCDMSLSAYLKHKLLMLMTRLRFCVQCDVSHTVLWLKLIKHNFEDLLYMPISVCDVGSTTIGGSPFLASSNDGDKLQNICTQHLQRQTIFLFLHCCFRLIRFNNEAGHQFLCGGHQFSVTSTLKISSEYCTGMGSIELFEWLQKCTSLKNILEYESFRKSCCSFASSFLQFYMEEDDMLFDILLQLLDAPVISLQICSSQEETSFEERKKDIIFIISSIFNPIYLFHIFLSLLHYDHLVLVDYLISKDTGIRFLQYLLRCLRIVCTSWHIFAGFSICESEQSLSSYKRRKISMDEKLGTLPLSSLTSGHKVRMLLDAGDIDKSIEPLAFEKANGCLLNLKKTVEDLNRKDLFPYNPKPLLRSLTRFQDLCNQ</sequence>
<proteinExistence type="predicted"/>
<organism evidence="3 4">
    <name type="scientific">Canna indica</name>
    <name type="common">Indian-shot</name>
    <dbReference type="NCBI Taxonomy" id="4628"/>
    <lineage>
        <taxon>Eukaryota</taxon>
        <taxon>Viridiplantae</taxon>
        <taxon>Streptophyta</taxon>
        <taxon>Embryophyta</taxon>
        <taxon>Tracheophyta</taxon>
        <taxon>Spermatophyta</taxon>
        <taxon>Magnoliopsida</taxon>
        <taxon>Liliopsida</taxon>
        <taxon>Zingiberales</taxon>
        <taxon>Cannaceae</taxon>
        <taxon>Canna</taxon>
    </lineage>
</organism>
<name>A0AAQ3L2V3_9LILI</name>
<evidence type="ECO:0000313" key="3">
    <source>
        <dbReference type="EMBL" id="WOL19564.1"/>
    </source>
</evidence>
<feature type="domain" description="Protein Lines C-terminal" evidence="2">
    <location>
        <begin position="655"/>
        <end position="687"/>
    </location>
</feature>
<dbReference type="Pfam" id="PF14694">
    <property type="entry name" value="LINES_N"/>
    <property type="match status" value="1"/>
</dbReference>
<reference evidence="3 4" key="1">
    <citation type="submission" date="2023-10" db="EMBL/GenBank/DDBJ databases">
        <title>Chromosome-scale genome assembly provides insights into flower coloration mechanisms of Canna indica.</title>
        <authorList>
            <person name="Li C."/>
        </authorList>
    </citation>
    <scope>NUCLEOTIDE SEQUENCE [LARGE SCALE GENOMIC DNA]</scope>
    <source>
        <tissue evidence="3">Flower</tissue>
    </source>
</reference>
<dbReference type="InterPro" id="IPR024875">
    <property type="entry name" value="Protein_Lines"/>
</dbReference>
<dbReference type="PANTHER" id="PTHR16057">
    <property type="entry name" value="WINS1, 2 PROTEIN"/>
    <property type="match status" value="1"/>
</dbReference>
<evidence type="ECO:0000313" key="4">
    <source>
        <dbReference type="Proteomes" id="UP001327560"/>
    </source>
</evidence>
<keyword evidence="4" id="KW-1185">Reference proteome</keyword>
<gene>
    <name evidence="3" type="ORF">Cni_G28366</name>
</gene>
<dbReference type="Pfam" id="PF14695">
    <property type="entry name" value="LINES_C"/>
    <property type="match status" value="1"/>
</dbReference>
<evidence type="ECO:0000259" key="2">
    <source>
        <dbReference type="Pfam" id="PF14695"/>
    </source>
</evidence>
<feature type="domain" description="Protein Lines N-terminal" evidence="1">
    <location>
        <begin position="467"/>
        <end position="592"/>
    </location>
</feature>
<dbReference type="AlphaFoldDB" id="A0AAQ3L2V3"/>
<accession>A0AAQ3L2V3</accession>
<evidence type="ECO:0000259" key="1">
    <source>
        <dbReference type="Pfam" id="PF14694"/>
    </source>
</evidence>
<dbReference type="Proteomes" id="UP001327560">
    <property type="component" value="Chromosome 9"/>
</dbReference>
<protein>
    <recommendedName>
        <fullName evidence="5">Protein Lines C-terminal domain-containing protein</fullName>
    </recommendedName>
</protein>